<name>A0ABQ7EEE3_BRACR</name>
<dbReference type="Proteomes" id="UP000266723">
    <property type="component" value="Unassembled WGS sequence"/>
</dbReference>
<evidence type="ECO:0000313" key="2">
    <source>
        <dbReference type="Proteomes" id="UP000266723"/>
    </source>
</evidence>
<evidence type="ECO:0000313" key="1">
    <source>
        <dbReference type="EMBL" id="KAF3595324.1"/>
    </source>
</evidence>
<protein>
    <submittedName>
        <fullName evidence="1">Uncharacterized protein</fullName>
    </submittedName>
</protein>
<keyword evidence="2" id="KW-1185">Reference proteome</keyword>
<gene>
    <name evidence="1" type="ORF">DY000_02024322</name>
</gene>
<dbReference type="EMBL" id="QGKV02000299">
    <property type="protein sequence ID" value="KAF3595324.1"/>
    <property type="molecule type" value="Genomic_DNA"/>
</dbReference>
<reference evidence="1 2" key="1">
    <citation type="journal article" date="2020" name="BMC Genomics">
        <title>Intraspecific diversification of the crop wild relative Brassica cretica Lam. using demographic model selection.</title>
        <authorList>
            <person name="Kioukis A."/>
            <person name="Michalopoulou V.A."/>
            <person name="Briers L."/>
            <person name="Pirintsos S."/>
            <person name="Studholme D.J."/>
            <person name="Pavlidis P."/>
            <person name="Sarris P.F."/>
        </authorList>
    </citation>
    <scope>NUCLEOTIDE SEQUENCE [LARGE SCALE GENOMIC DNA]</scope>
    <source>
        <strain evidence="2">cv. PFS-1207/04</strain>
    </source>
</reference>
<accession>A0ABQ7EEE3</accession>
<comment type="caution">
    <text evidence="1">The sequence shown here is derived from an EMBL/GenBank/DDBJ whole genome shotgun (WGS) entry which is preliminary data.</text>
</comment>
<organism evidence="1 2">
    <name type="scientific">Brassica cretica</name>
    <name type="common">Mustard</name>
    <dbReference type="NCBI Taxonomy" id="69181"/>
    <lineage>
        <taxon>Eukaryota</taxon>
        <taxon>Viridiplantae</taxon>
        <taxon>Streptophyta</taxon>
        <taxon>Embryophyta</taxon>
        <taxon>Tracheophyta</taxon>
        <taxon>Spermatophyta</taxon>
        <taxon>Magnoliopsida</taxon>
        <taxon>eudicotyledons</taxon>
        <taxon>Gunneridae</taxon>
        <taxon>Pentapetalae</taxon>
        <taxon>rosids</taxon>
        <taxon>malvids</taxon>
        <taxon>Brassicales</taxon>
        <taxon>Brassicaceae</taxon>
        <taxon>Brassiceae</taxon>
        <taxon>Brassica</taxon>
    </lineage>
</organism>
<sequence length="111" mass="12748">MAAASSVCGKKRQCDGDKNNRIKVTENYGDFKYARCNDHETNMGIVFRFHTVFQTCGALFTNLRGNLVSSLFYIYHISRSHCIVSRFRMLSEISRYNVDFISEIIHVGDIP</sequence>
<proteinExistence type="predicted"/>